<dbReference type="Gene3D" id="3.30.420.240">
    <property type="match status" value="1"/>
</dbReference>
<keyword evidence="2" id="KW-1185">Reference proteome</keyword>
<gene>
    <name evidence="1" type="ORF">AUC44_12570</name>
</gene>
<dbReference type="Proteomes" id="UP000060071">
    <property type="component" value="Chromosome"/>
</dbReference>
<dbReference type="EMBL" id="CP013910">
    <property type="protein sequence ID" value="ALW89629.1"/>
    <property type="molecule type" value="Genomic_DNA"/>
</dbReference>
<name>A0ABM5X7J9_9DEIO</name>
<dbReference type="Gene3D" id="3.40.50.300">
    <property type="entry name" value="P-loop containing nucleotide triphosphate hydrolases"/>
    <property type="match status" value="1"/>
</dbReference>
<organism evidence="1 2">
    <name type="scientific">Deinococcus actinosclerus</name>
    <dbReference type="NCBI Taxonomy" id="1768108"/>
    <lineage>
        <taxon>Bacteria</taxon>
        <taxon>Thermotogati</taxon>
        <taxon>Deinococcota</taxon>
        <taxon>Deinococci</taxon>
        <taxon>Deinococcales</taxon>
        <taxon>Deinococcaceae</taxon>
        <taxon>Deinococcus</taxon>
    </lineage>
</organism>
<protein>
    <recommendedName>
        <fullName evidence="3">Terminase</fullName>
    </recommendedName>
</protein>
<accession>A0ABM5X7J9</accession>
<dbReference type="InterPro" id="IPR027417">
    <property type="entry name" value="P-loop_NTPase"/>
</dbReference>
<evidence type="ECO:0000313" key="1">
    <source>
        <dbReference type="EMBL" id="ALW89629.1"/>
    </source>
</evidence>
<proteinExistence type="predicted"/>
<evidence type="ECO:0008006" key="3">
    <source>
        <dbReference type="Google" id="ProtNLM"/>
    </source>
</evidence>
<evidence type="ECO:0000313" key="2">
    <source>
        <dbReference type="Proteomes" id="UP000060071"/>
    </source>
</evidence>
<sequence>MTTVTLNLSYSPAQAHAFFDSQALGRYRIFPKGRRVGFTRGAAHACIEWGLEGLAVLWGDTIAGNIRRYVERYFLPVLRGQGVPHEWNVVEKTVKFPATGGHVDFRSADNPENWEGFGYDRIVLNEAGIILQGENGRYLYQNAVLPMMLDNPRSELIAVGVPKGRAGLYFELYQKAIAGAPGYHSRTFSSYDNPFLDRAAIEQLERDMLTVGGQPLVDQEIYGRFVDAQVDGMRVIPREWLDAAVQRWRERTPPTGPPERAALDVARGGPDRTALARYWPDYVAEVLTAPGTQTATGGQAAAFALPHLGSGTATCVDVIGVGAAAFDYLRDTRGEDTTAAFNGAESTDERDRTGTLGFMNARALAYWRLREALDPSNDPKLALPPDEQLAQELTVQTFEVTRTGIKITSKDQISAALGRSPDKADAVSMLFRGEKKRARFFGLSV</sequence>
<dbReference type="RefSeq" id="WP_062159063.1">
    <property type="nucleotide sequence ID" value="NZ_CP013910.1"/>
</dbReference>
<reference evidence="1 2" key="1">
    <citation type="submission" date="2015-12" db="EMBL/GenBank/DDBJ databases">
        <authorList>
            <person name="Kim M.K."/>
            <person name="Srinivasan S."/>
            <person name="Lee J.-J."/>
            <person name="Kim K."/>
        </authorList>
    </citation>
    <scope>NUCLEOTIDE SEQUENCE [LARGE SCALE GENOMIC DNA]</scope>
    <source>
        <strain evidence="1 2">BM2</strain>
    </source>
</reference>